<reference evidence="3 4" key="1">
    <citation type="journal article" date="2019" name="Nat. Plants">
        <title>Stout camphor tree genome fills gaps in understanding of flowering plant genome evolution.</title>
        <authorList>
            <person name="Chaw S.M."/>
            <person name="Liu Y.C."/>
            <person name="Wu Y.W."/>
            <person name="Wang H.Y."/>
            <person name="Lin C.I."/>
            <person name="Wu C.S."/>
            <person name="Ke H.M."/>
            <person name="Chang L.Y."/>
            <person name="Hsu C.Y."/>
            <person name="Yang H.T."/>
            <person name="Sudianto E."/>
            <person name="Hsu M.H."/>
            <person name="Wu K.P."/>
            <person name="Wang L.N."/>
            <person name="Leebens-Mack J.H."/>
            <person name="Tsai I.J."/>
        </authorList>
    </citation>
    <scope>NUCLEOTIDE SEQUENCE [LARGE SCALE GENOMIC DNA]</scope>
    <source>
        <strain evidence="4">cv. Chaw 1501</strain>
        <tissue evidence="3">Young leaves</tissue>
    </source>
</reference>
<keyword evidence="3" id="KW-0808">Transferase</keyword>
<evidence type="ECO:0000256" key="1">
    <source>
        <dbReference type="SAM" id="Phobius"/>
    </source>
</evidence>
<dbReference type="AlphaFoldDB" id="A0A3S3PU06"/>
<dbReference type="EMBL" id="QPKB01000001">
    <property type="protein sequence ID" value="RWR72809.1"/>
    <property type="molecule type" value="Genomic_DNA"/>
</dbReference>
<sequence length="534" mass="62392">MLQKFPRRGRKVAEKEKGHFFARSFSFHGNTLKADKHHCKRNQGVMLRFLYAYGHVKEAMNRTLDKAPAKTTMLFVILLFIGAFFSIRLIHGNAILHNIISGNKQMNPFLCPPENQTATCPAHNLTSMAKIYDNVKPPSCPEYFRWIHEDLRPWNVTGISKEMVERARPTANFHLVISDGRLYVETLSKVFQSRDIFTLWGIMQLLRRYPGRVLDLELMFDCGDGPVSRDYEAKDAGAPPPLFAYCTDDEMLDIVFPDWTFWGWPEVNVKPWETLLKDLKCSNERIKWVDREPYAYWKGNFWVADTRQELRKCNVSKTHDWNARLYSQNWVKESQEAFKHSNLASQCTHRYKIYIEGRGWSVSEKYILACNSLTLFVKTRFYDFFTRGLMPLQHYWPIRDDNKCRSIKFAVDWGNNHMQQAQVIGNAASSFMQEELKMDYVYDYMFHLLNEYSKLLTYKPTKPEKAIEFCLESMVCSAKGLVKDFMVESMVKAPAESSPCTLPPAFDHTSLEGLLRKKENLTKQVQIWESQNMI</sequence>
<organism evidence="3 4">
    <name type="scientific">Cinnamomum micranthum f. kanehirae</name>
    <dbReference type="NCBI Taxonomy" id="337451"/>
    <lineage>
        <taxon>Eukaryota</taxon>
        <taxon>Viridiplantae</taxon>
        <taxon>Streptophyta</taxon>
        <taxon>Embryophyta</taxon>
        <taxon>Tracheophyta</taxon>
        <taxon>Spermatophyta</taxon>
        <taxon>Magnoliopsida</taxon>
        <taxon>Magnoliidae</taxon>
        <taxon>Laurales</taxon>
        <taxon>Lauraceae</taxon>
        <taxon>Cinnamomum</taxon>
    </lineage>
</organism>
<dbReference type="PANTHER" id="PTHR12203:SF99">
    <property type="entry name" value="OS04G0534100 PROTEIN"/>
    <property type="match status" value="1"/>
</dbReference>
<comment type="caution">
    <text evidence="3">The sequence shown here is derived from an EMBL/GenBank/DDBJ whole genome shotgun (WGS) entry which is preliminary data.</text>
</comment>
<feature type="domain" description="Glycosyl transferase CAP10" evidence="2">
    <location>
        <begin position="212"/>
        <end position="459"/>
    </location>
</feature>
<keyword evidence="4" id="KW-1185">Reference proteome</keyword>
<dbReference type="InterPro" id="IPR006598">
    <property type="entry name" value="CAP10"/>
</dbReference>
<gene>
    <name evidence="3" type="ORF">CKAN_00105000</name>
</gene>
<keyword evidence="1" id="KW-0812">Transmembrane</keyword>
<accession>A0A3S3PU06</accession>
<keyword evidence="1" id="KW-0472">Membrane</keyword>
<dbReference type="SMART" id="SM00672">
    <property type="entry name" value="CAP10"/>
    <property type="match status" value="1"/>
</dbReference>
<keyword evidence="1" id="KW-1133">Transmembrane helix</keyword>
<protein>
    <submittedName>
        <fullName evidence="3">O-glucosyltransferase rumi</fullName>
    </submittedName>
</protein>
<dbReference type="GO" id="GO:0016740">
    <property type="term" value="F:transferase activity"/>
    <property type="evidence" value="ECO:0007669"/>
    <property type="project" value="UniProtKB-KW"/>
</dbReference>
<evidence type="ECO:0000313" key="3">
    <source>
        <dbReference type="EMBL" id="RWR72809.1"/>
    </source>
</evidence>
<dbReference type="Pfam" id="PF05686">
    <property type="entry name" value="Glyco_transf_90"/>
    <property type="match status" value="1"/>
</dbReference>
<feature type="transmembrane region" description="Helical" evidence="1">
    <location>
        <begin position="72"/>
        <end position="91"/>
    </location>
</feature>
<dbReference type="OrthoDB" id="202415at2759"/>
<evidence type="ECO:0000313" key="4">
    <source>
        <dbReference type="Proteomes" id="UP000283530"/>
    </source>
</evidence>
<dbReference type="InterPro" id="IPR051091">
    <property type="entry name" value="O-Glucosyltr/Glycosyltrsf_90"/>
</dbReference>
<proteinExistence type="predicted"/>
<name>A0A3S3PU06_9MAGN</name>
<evidence type="ECO:0000259" key="2">
    <source>
        <dbReference type="SMART" id="SM00672"/>
    </source>
</evidence>
<dbReference type="Proteomes" id="UP000283530">
    <property type="component" value="Unassembled WGS sequence"/>
</dbReference>
<dbReference type="PANTHER" id="PTHR12203">
    <property type="entry name" value="KDEL LYS-ASP-GLU-LEU CONTAINING - RELATED"/>
    <property type="match status" value="1"/>
</dbReference>